<evidence type="ECO:0000256" key="3">
    <source>
        <dbReference type="ARBA" id="ARBA00022750"/>
    </source>
</evidence>
<dbReference type="InterPro" id="IPR033121">
    <property type="entry name" value="PEPTIDASE_A1"/>
</dbReference>
<dbReference type="Gene3D" id="2.40.70.10">
    <property type="entry name" value="Acid Proteases"/>
    <property type="match status" value="2"/>
</dbReference>
<dbReference type="InterPro" id="IPR021109">
    <property type="entry name" value="Peptidase_aspartic_dom_sf"/>
</dbReference>
<comment type="similarity">
    <text evidence="1">Belongs to the peptidase A1 family.</text>
</comment>
<accession>A0AAV3P799</accession>
<dbReference type="PANTHER" id="PTHR13683">
    <property type="entry name" value="ASPARTYL PROTEASES"/>
    <property type="match status" value="1"/>
</dbReference>
<reference evidence="9 10" key="1">
    <citation type="submission" date="2024-01" db="EMBL/GenBank/DDBJ databases">
        <title>The complete chloroplast genome sequence of Lithospermum erythrorhizon: insights into the phylogenetic relationship among Boraginaceae species and the maternal lineages of purple gromwells.</title>
        <authorList>
            <person name="Okada T."/>
            <person name="Watanabe K."/>
        </authorList>
    </citation>
    <scope>NUCLEOTIDE SEQUENCE [LARGE SCALE GENOMIC DNA]</scope>
</reference>
<dbReference type="InterPro" id="IPR034161">
    <property type="entry name" value="Pepsin-like_plant"/>
</dbReference>
<feature type="transmembrane region" description="Helical" evidence="7">
    <location>
        <begin position="20"/>
        <end position="44"/>
    </location>
</feature>
<feature type="active site" evidence="6">
    <location>
        <position position="113"/>
    </location>
</feature>
<dbReference type="GO" id="GO:0004190">
    <property type="term" value="F:aspartic-type endopeptidase activity"/>
    <property type="evidence" value="ECO:0007669"/>
    <property type="project" value="UniProtKB-KW"/>
</dbReference>
<evidence type="ECO:0000313" key="10">
    <source>
        <dbReference type="Proteomes" id="UP001454036"/>
    </source>
</evidence>
<protein>
    <submittedName>
        <fullName evidence="9">Aspartic protease</fullName>
    </submittedName>
</protein>
<evidence type="ECO:0000313" key="9">
    <source>
        <dbReference type="EMBL" id="GAA0145842.1"/>
    </source>
</evidence>
<dbReference type="InterPro" id="IPR032861">
    <property type="entry name" value="TAXi_N"/>
</dbReference>
<keyword evidence="7" id="KW-1133">Transmembrane helix</keyword>
<dbReference type="Pfam" id="PF14541">
    <property type="entry name" value="TAXi_C"/>
    <property type="match status" value="1"/>
</dbReference>
<evidence type="ECO:0000256" key="4">
    <source>
        <dbReference type="ARBA" id="ARBA00022801"/>
    </source>
</evidence>
<feature type="domain" description="Peptidase A1" evidence="8">
    <location>
        <begin position="95"/>
        <end position="458"/>
    </location>
</feature>
<organism evidence="9 10">
    <name type="scientific">Lithospermum erythrorhizon</name>
    <name type="common">Purple gromwell</name>
    <name type="synonym">Lithospermum officinale var. erythrorhizon</name>
    <dbReference type="NCBI Taxonomy" id="34254"/>
    <lineage>
        <taxon>Eukaryota</taxon>
        <taxon>Viridiplantae</taxon>
        <taxon>Streptophyta</taxon>
        <taxon>Embryophyta</taxon>
        <taxon>Tracheophyta</taxon>
        <taxon>Spermatophyta</taxon>
        <taxon>Magnoliopsida</taxon>
        <taxon>eudicotyledons</taxon>
        <taxon>Gunneridae</taxon>
        <taxon>Pentapetalae</taxon>
        <taxon>asterids</taxon>
        <taxon>lamiids</taxon>
        <taxon>Boraginales</taxon>
        <taxon>Boraginaceae</taxon>
        <taxon>Boraginoideae</taxon>
        <taxon>Lithospermeae</taxon>
        <taxon>Lithospermum</taxon>
    </lineage>
</organism>
<dbReference type="PRINTS" id="PR00792">
    <property type="entry name" value="PEPSIN"/>
</dbReference>
<keyword evidence="5" id="KW-0325">Glycoprotein</keyword>
<gene>
    <name evidence="9" type="ORF">LIER_05938</name>
</gene>
<dbReference type="EMBL" id="BAABME010000838">
    <property type="protein sequence ID" value="GAA0145842.1"/>
    <property type="molecule type" value="Genomic_DNA"/>
</dbReference>
<dbReference type="SUPFAM" id="SSF50630">
    <property type="entry name" value="Acid proteases"/>
    <property type="match status" value="1"/>
</dbReference>
<keyword evidence="2 9" id="KW-0645">Protease</keyword>
<dbReference type="PROSITE" id="PS51767">
    <property type="entry name" value="PEPTIDASE_A1"/>
    <property type="match status" value="1"/>
</dbReference>
<evidence type="ECO:0000259" key="8">
    <source>
        <dbReference type="PROSITE" id="PS51767"/>
    </source>
</evidence>
<dbReference type="Pfam" id="PF14543">
    <property type="entry name" value="TAXi_N"/>
    <property type="match status" value="1"/>
</dbReference>
<evidence type="ECO:0000256" key="2">
    <source>
        <dbReference type="ARBA" id="ARBA00022670"/>
    </source>
</evidence>
<keyword evidence="7" id="KW-0472">Membrane</keyword>
<dbReference type="InterPro" id="IPR032799">
    <property type="entry name" value="TAXi_C"/>
</dbReference>
<name>A0AAV3P799_LITER</name>
<evidence type="ECO:0000256" key="7">
    <source>
        <dbReference type="SAM" id="Phobius"/>
    </source>
</evidence>
<keyword evidence="7" id="KW-0812">Transmembrane</keyword>
<evidence type="ECO:0000256" key="5">
    <source>
        <dbReference type="ARBA" id="ARBA00023180"/>
    </source>
</evidence>
<evidence type="ECO:0000256" key="6">
    <source>
        <dbReference type="PIRSR" id="PIRSR601461-1"/>
    </source>
</evidence>
<dbReference type="CDD" id="cd05476">
    <property type="entry name" value="pepsin_A_like_plant"/>
    <property type="match status" value="1"/>
</dbReference>
<keyword evidence="3" id="KW-0064">Aspartyl protease</keyword>
<keyword evidence="10" id="KW-1185">Reference proteome</keyword>
<dbReference type="PANTHER" id="PTHR13683:SF768">
    <property type="entry name" value="EUKARYOTIC ASPARTYL PROTEASE FAMILY PROTEIN"/>
    <property type="match status" value="1"/>
</dbReference>
<dbReference type="Proteomes" id="UP001454036">
    <property type="component" value="Unassembled WGS sequence"/>
</dbReference>
<keyword evidence="4" id="KW-0378">Hydrolase</keyword>
<feature type="active site" evidence="6">
    <location>
        <position position="339"/>
    </location>
</feature>
<evidence type="ECO:0000256" key="1">
    <source>
        <dbReference type="ARBA" id="ARBA00007447"/>
    </source>
</evidence>
<dbReference type="AlphaFoldDB" id="A0AAV3P799"/>
<dbReference type="InterPro" id="IPR001461">
    <property type="entry name" value="Aspartic_peptidase_A1"/>
</dbReference>
<comment type="caution">
    <text evidence="9">The sequence shown here is derived from an EMBL/GenBank/DDBJ whole genome shotgun (WGS) entry which is preliminary data.</text>
</comment>
<sequence length="513" mass="56006">MRAKQDQENKVSFCLAMDPWLALVVKLVLISQIIIGVTNANVFFNVQHKFGGRGGIGRSILASLKAHDAQRHGRMLSAIEFQLGGDGLPTGTGLYYTKLSIGTPPKDFSVQVDTGSDNLWVNCAGCATCPKKTDLGFDISKYDLNSSSTGKTVSCDDQFCSSDIRYYDKDSGCKIGSQCEFFVEYGDGSKISGYYVKDNFEFDQISGDLVTSSMSGGALAFGCATIQSGGSTSSATAVDGIVGFGQGNTSILSQLALSGKSKRIFSHCLDSVQGGGIFAVGEVVEPKVHKTPMVMKQVHYNAYLEGIQVGGSSVWNASEDLTQIDMLDFKPKRTGAIIDSGTTLAYLPDDQHDSIMFKIMEKHQGLNTYGVDHDYTCFRYNKNVDDDFPAVSFHFENSAVLFSYPHDYLFSTMKNEYCFGWVRKAPEIDGKQVTLLGDIVLSDKLIVYDLDNMTIGWSEYNCSSSIKVKDESTGKVYSVKANDITPSSASHTLCNGEVFTLFVSIAMMWFVIK</sequence>
<dbReference type="GO" id="GO:0006508">
    <property type="term" value="P:proteolysis"/>
    <property type="evidence" value="ECO:0007669"/>
    <property type="project" value="UniProtKB-KW"/>
</dbReference>
<proteinExistence type="inferred from homology"/>